<dbReference type="InterPro" id="IPR006157">
    <property type="entry name" value="FolB_dom"/>
</dbReference>
<dbReference type="InterPro" id="IPR043133">
    <property type="entry name" value="GTP-CH-I_C/QueF"/>
</dbReference>
<gene>
    <name evidence="11" type="primary">folP</name>
    <name evidence="11" type="ORF">Leucomu_03015</name>
</gene>
<comment type="catalytic activity">
    <reaction evidence="9">
        <text>7,8-dihydroneopterin = 6-hydroxymethyl-7,8-dihydropterin + glycolaldehyde</text>
        <dbReference type="Rhea" id="RHEA:10540"/>
        <dbReference type="ChEBI" id="CHEBI:17001"/>
        <dbReference type="ChEBI" id="CHEBI:17071"/>
        <dbReference type="ChEBI" id="CHEBI:44841"/>
        <dbReference type="EC" id="4.1.2.25"/>
    </reaction>
</comment>
<protein>
    <recommendedName>
        <fullName evidence="9">7,8-dihydroneopterin aldolase</fullName>
        <ecNumber evidence="9">4.1.2.25</ecNumber>
    </recommendedName>
</protein>
<dbReference type="Pfam" id="PF00809">
    <property type="entry name" value="Pterin_bind"/>
    <property type="match status" value="1"/>
</dbReference>
<evidence type="ECO:0000256" key="6">
    <source>
        <dbReference type="ARBA" id="ARBA00022723"/>
    </source>
</evidence>
<dbReference type="NCBIfam" id="TIGR01496">
    <property type="entry name" value="DHPS"/>
    <property type="match status" value="1"/>
</dbReference>
<dbReference type="EMBL" id="CP035037">
    <property type="protein sequence ID" value="QAB17024.1"/>
    <property type="molecule type" value="Genomic_DNA"/>
</dbReference>
<dbReference type="SMART" id="SM00905">
    <property type="entry name" value="FolB"/>
    <property type="match status" value="1"/>
</dbReference>
<dbReference type="InterPro" id="IPR011005">
    <property type="entry name" value="Dihydropteroate_synth-like_sf"/>
</dbReference>
<dbReference type="Gene3D" id="3.20.20.20">
    <property type="entry name" value="Dihydropteroate synthase-like"/>
    <property type="match status" value="1"/>
</dbReference>
<dbReference type="SUPFAM" id="SSF51717">
    <property type="entry name" value="Dihydropteroate synthetase-like"/>
    <property type="match status" value="1"/>
</dbReference>
<comment type="cofactor">
    <cofactor evidence="2">
        <name>Mg(2+)</name>
        <dbReference type="ChEBI" id="CHEBI:18420"/>
    </cofactor>
</comment>
<dbReference type="InterPro" id="IPR006156">
    <property type="entry name" value="Dihydroneopterin_aldolase"/>
</dbReference>
<dbReference type="InterPro" id="IPR045031">
    <property type="entry name" value="DHP_synth-like"/>
</dbReference>
<keyword evidence="5 11" id="KW-0808">Transferase</keyword>
<dbReference type="PROSITE" id="PS50972">
    <property type="entry name" value="PTERIN_BINDING"/>
    <property type="match status" value="1"/>
</dbReference>
<name>A0ABX5QD84_9MICO</name>
<dbReference type="RefSeq" id="WP_128386294.1">
    <property type="nucleotide sequence ID" value="NZ_CP035037.1"/>
</dbReference>
<evidence type="ECO:0000256" key="7">
    <source>
        <dbReference type="ARBA" id="ARBA00022842"/>
    </source>
</evidence>
<keyword evidence="7" id="KW-0460">Magnesium</keyword>
<evidence type="ECO:0000313" key="12">
    <source>
        <dbReference type="Proteomes" id="UP000285768"/>
    </source>
</evidence>
<comment type="pathway">
    <text evidence="3">Cofactor biosynthesis; tetrahydrofolate biosynthesis; 7,8-dihydrofolate from 2-amino-4-hydroxy-6-hydroxymethyl-7,8-dihydropteridine diphosphate and 4-aminobenzoate: step 1/2.</text>
</comment>
<evidence type="ECO:0000256" key="9">
    <source>
        <dbReference type="RuleBase" id="RU362079"/>
    </source>
</evidence>
<dbReference type="SUPFAM" id="SSF55620">
    <property type="entry name" value="Tetrahydrobiopterin biosynthesis enzymes-like"/>
    <property type="match status" value="1"/>
</dbReference>
<keyword evidence="8 9" id="KW-0289">Folate biosynthesis</keyword>
<evidence type="ECO:0000256" key="3">
    <source>
        <dbReference type="ARBA" id="ARBA00004763"/>
    </source>
</evidence>
<evidence type="ECO:0000256" key="5">
    <source>
        <dbReference type="ARBA" id="ARBA00022679"/>
    </source>
</evidence>
<organism evidence="11 12">
    <name type="scientific">Leucobacter muris</name>
    <dbReference type="NCBI Taxonomy" id="1935379"/>
    <lineage>
        <taxon>Bacteria</taxon>
        <taxon>Bacillati</taxon>
        <taxon>Actinomycetota</taxon>
        <taxon>Actinomycetes</taxon>
        <taxon>Micrococcales</taxon>
        <taxon>Microbacteriaceae</taxon>
        <taxon>Leucobacter</taxon>
    </lineage>
</organism>
<dbReference type="EC" id="4.1.2.25" evidence="9"/>
<sequence>MSAPTLVMGVLNVTPDSFSDGGRFAAAETAIARGRELFSQGAAIVDIGGESTRPGATPVPVDEEQRRVLPVVRALAAEGLETSIDTIHAETALAAVAAGAGSINDVSGGAHDPAMLDAAALASAEHGARFIIGHWRGIPDPAHQRSDYADVVAEVRDALAVRAEAAIAAGVDRGRIVLDPGLGFDKTGEQCWRLLANLDQLTALGHPVLIGASRKRMIAEALARSGVEADPAARDLATSVVTALAAGSGAWGVRVHDVAGSVQALAVAGAWEAARPGSRPSFRPGFETSPAVDMGSAVDMADPISTAGHIPAGASGPRGGSGDRIVLTGLEVYAHHGVFDFERRQGQRFVIDAEVAVDLRDAAAGDALERTVHYGELAEAIAAAVERDPVDLIETVAERVAAVALGFEGVRSATVTVHKPDAPIAATFADVSVTVVRP</sequence>
<dbReference type="GO" id="GO:0004156">
    <property type="term" value="F:dihydropteroate synthase activity"/>
    <property type="evidence" value="ECO:0007669"/>
    <property type="project" value="UniProtKB-EC"/>
</dbReference>
<dbReference type="PROSITE" id="PS00792">
    <property type="entry name" value="DHPS_1"/>
    <property type="match status" value="1"/>
</dbReference>
<dbReference type="Gene3D" id="3.30.1130.10">
    <property type="match status" value="1"/>
</dbReference>
<reference evidence="11 12" key="1">
    <citation type="submission" date="2019-01" db="EMBL/GenBank/DDBJ databases">
        <title>Leucobacter muris sp. nov. isolated from the nose of a laboratory mouse.</title>
        <authorList>
            <person name="Benga L."/>
            <person name="Sproeer C."/>
            <person name="Schumann P."/>
            <person name="Verbarg S."/>
            <person name="Bunk B."/>
            <person name="Engelhardt E."/>
            <person name="Benten P.M."/>
            <person name="Sager M."/>
        </authorList>
    </citation>
    <scope>NUCLEOTIDE SEQUENCE [LARGE SCALE GENOMIC DNA]</scope>
    <source>
        <strain evidence="11 12">DSM 101948</strain>
    </source>
</reference>
<dbReference type="CDD" id="cd00534">
    <property type="entry name" value="DHNA_DHNTPE"/>
    <property type="match status" value="1"/>
</dbReference>
<comment type="similarity">
    <text evidence="4">Belongs to the DHPS family.</text>
</comment>
<evidence type="ECO:0000256" key="4">
    <source>
        <dbReference type="ARBA" id="ARBA00009503"/>
    </source>
</evidence>
<comment type="pathway">
    <text evidence="9">Cofactor biosynthesis; tetrahydrofolate biosynthesis; 2-amino-4-hydroxy-6-hydroxymethyl-7,8-dihydropteridine diphosphate from 7,8-dihydroneopterin triphosphate: step 3/4.</text>
</comment>
<dbReference type="CDD" id="cd00739">
    <property type="entry name" value="DHPS"/>
    <property type="match status" value="1"/>
</dbReference>
<proteinExistence type="inferred from homology"/>
<evidence type="ECO:0000313" key="11">
    <source>
        <dbReference type="EMBL" id="QAB17024.1"/>
    </source>
</evidence>
<comment type="catalytic activity">
    <reaction evidence="1">
        <text>(7,8-dihydropterin-6-yl)methyl diphosphate + 4-aminobenzoate = 7,8-dihydropteroate + diphosphate</text>
        <dbReference type="Rhea" id="RHEA:19949"/>
        <dbReference type="ChEBI" id="CHEBI:17836"/>
        <dbReference type="ChEBI" id="CHEBI:17839"/>
        <dbReference type="ChEBI" id="CHEBI:33019"/>
        <dbReference type="ChEBI" id="CHEBI:72950"/>
        <dbReference type="EC" id="2.5.1.15"/>
    </reaction>
</comment>
<keyword evidence="6" id="KW-0479">Metal-binding</keyword>
<dbReference type="InterPro" id="IPR006390">
    <property type="entry name" value="DHP_synth_dom"/>
</dbReference>
<comment type="similarity">
    <text evidence="9">Belongs to the DHNA family.</text>
</comment>
<dbReference type="NCBIfam" id="TIGR00526">
    <property type="entry name" value="folB_dom"/>
    <property type="match status" value="1"/>
</dbReference>
<evidence type="ECO:0000259" key="10">
    <source>
        <dbReference type="PROSITE" id="PS50972"/>
    </source>
</evidence>
<dbReference type="PANTHER" id="PTHR20941:SF1">
    <property type="entry name" value="FOLIC ACID SYNTHESIS PROTEIN FOL1"/>
    <property type="match status" value="1"/>
</dbReference>
<comment type="function">
    <text evidence="9">Catalyzes the conversion of 7,8-dihydroneopterin to 6-hydroxymethyl-7,8-dihydropterin.</text>
</comment>
<dbReference type="InterPro" id="IPR000489">
    <property type="entry name" value="Pterin-binding_dom"/>
</dbReference>
<dbReference type="NCBIfam" id="TIGR00525">
    <property type="entry name" value="folB"/>
    <property type="match status" value="1"/>
</dbReference>
<evidence type="ECO:0000256" key="1">
    <source>
        <dbReference type="ARBA" id="ARBA00000012"/>
    </source>
</evidence>
<evidence type="ECO:0000256" key="8">
    <source>
        <dbReference type="ARBA" id="ARBA00022909"/>
    </source>
</evidence>
<dbReference type="PANTHER" id="PTHR20941">
    <property type="entry name" value="FOLATE SYNTHESIS PROTEINS"/>
    <property type="match status" value="1"/>
</dbReference>
<accession>A0ABX5QD84</accession>
<dbReference type="PROSITE" id="PS00793">
    <property type="entry name" value="DHPS_2"/>
    <property type="match status" value="1"/>
</dbReference>
<feature type="domain" description="Pterin-binding" evidence="10">
    <location>
        <begin position="5"/>
        <end position="266"/>
    </location>
</feature>
<evidence type="ECO:0000256" key="2">
    <source>
        <dbReference type="ARBA" id="ARBA00001946"/>
    </source>
</evidence>
<dbReference type="Pfam" id="PF02152">
    <property type="entry name" value="FolB"/>
    <property type="match status" value="1"/>
</dbReference>
<keyword evidence="12" id="KW-1185">Reference proteome</keyword>
<dbReference type="Proteomes" id="UP000285768">
    <property type="component" value="Chromosome"/>
</dbReference>
<keyword evidence="9" id="KW-0456">Lyase</keyword>